<protein>
    <submittedName>
        <fullName evidence="3">YCII-related domain protein</fullName>
    </submittedName>
</protein>
<name>A0ABQ0KLZ5_MYCNV</name>
<organism evidence="3 4">
    <name type="scientific">Mycolicibacterium novocastrense</name>
    <name type="common">Mycobacterium novocastrense</name>
    <dbReference type="NCBI Taxonomy" id="59813"/>
    <lineage>
        <taxon>Bacteria</taxon>
        <taxon>Bacillati</taxon>
        <taxon>Actinomycetota</taxon>
        <taxon>Actinomycetes</taxon>
        <taxon>Mycobacteriales</taxon>
        <taxon>Mycobacteriaceae</taxon>
        <taxon>Mycolicibacterium</taxon>
    </lineage>
</organism>
<gene>
    <name evidence="3" type="ORF">RMCN_3756</name>
</gene>
<dbReference type="PANTHER" id="PTHR37828:SF1">
    <property type="entry name" value="YCII-RELATED DOMAIN-CONTAINING PROTEIN"/>
    <property type="match status" value="1"/>
</dbReference>
<evidence type="ECO:0000313" key="4">
    <source>
        <dbReference type="Proteomes" id="UP000069773"/>
    </source>
</evidence>
<dbReference type="Pfam" id="PF03795">
    <property type="entry name" value="YCII"/>
    <property type="match status" value="1"/>
</dbReference>
<dbReference type="InterPro" id="IPR005545">
    <property type="entry name" value="YCII"/>
</dbReference>
<dbReference type="Gene3D" id="3.30.70.1060">
    <property type="entry name" value="Dimeric alpha+beta barrel"/>
    <property type="match status" value="1"/>
</dbReference>
<sequence>MVGVFHVLKSTYLQPPEVINQTRPAHLEWLKEEVSAGRIVLAGRLEDESGAVLITGDMDAEQAQDIVDRDPYTSAGVARYDRLSFNGAFRAAGL</sequence>
<dbReference type="PANTHER" id="PTHR37828">
    <property type="entry name" value="GSR2449 PROTEIN"/>
    <property type="match status" value="1"/>
</dbReference>
<dbReference type="EMBL" id="BCTA01000050">
    <property type="protein sequence ID" value="GAT10623.1"/>
    <property type="molecule type" value="Genomic_DNA"/>
</dbReference>
<dbReference type="SUPFAM" id="SSF54909">
    <property type="entry name" value="Dimeric alpha+beta barrel"/>
    <property type="match status" value="1"/>
</dbReference>
<feature type="domain" description="YCII-related" evidence="2">
    <location>
        <begin position="17"/>
        <end position="80"/>
    </location>
</feature>
<evidence type="ECO:0000259" key="2">
    <source>
        <dbReference type="Pfam" id="PF03795"/>
    </source>
</evidence>
<keyword evidence="4" id="KW-1185">Reference proteome</keyword>
<dbReference type="Proteomes" id="UP000069773">
    <property type="component" value="Unassembled WGS sequence"/>
</dbReference>
<comment type="similarity">
    <text evidence="1">Belongs to the YciI family.</text>
</comment>
<evidence type="ECO:0000313" key="3">
    <source>
        <dbReference type="EMBL" id="GAT10623.1"/>
    </source>
</evidence>
<dbReference type="InterPro" id="IPR011008">
    <property type="entry name" value="Dimeric_a/b-barrel"/>
</dbReference>
<comment type="caution">
    <text evidence="3">The sequence shown here is derived from an EMBL/GenBank/DDBJ whole genome shotgun (WGS) entry which is preliminary data.</text>
</comment>
<reference evidence="3 4" key="1">
    <citation type="journal article" date="2016" name="Genome Announc.">
        <title>Draft Genome Sequences of Five Rapidly Growing Mycobacterium Species, M. thermoresistibile, M. fortuitum subsp. acetamidolyticum, M. canariasense, M. brisbanense, and M. novocastrense.</title>
        <authorList>
            <person name="Katahira K."/>
            <person name="Ogura Y."/>
            <person name="Gotoh Y."/>
            <person name="Hayashi T."/>
        </authorList>
    </citation>
    <scope>NUCLEOTIDE SEQUENCE [LARGE SCALE GENOMIC DNA]</scope>
    <source>
        <strain evidence="3 4">JCM18114</strain>
    </source>
</reference>
<evidence type="ECO:0000256" key="1">
    <source>
        <dbReference type="ARBA" id="ARBA00007689"/>
    </source>
</evidence>
<proteinExistence type="inferred from homology"/>
<accession>A0ABQ0KLZ5</accession>